<reference evidence="2 3" key="1">
    <citation type="submission" date="2019-01" db="EMBL/GenBank/DDBJ databases">
        <title>Whole Genome of Ornithobacterium rhinotracheale FARPER-174b.</title>
        <authorList>
            <person name="Tataje-Lavanda L.A."/>
            <person name="Montalvan A."/>
            <person name="Montesinos R."/>
            <person name="Zimic M."/>
            <person name="Fernandez-Sanchez M."/>
            <person name="Fernandez-Diaz M."/>
        </authorList>
    </citation>
    <scope>NUCLEOTIDE SEQUENCE [LARGE SCALE GENOMIC DNA]</scope>
    <source>
        <strain evidence="2 3">FARPER-174b</strain>
    </source>
</reference>
<organism evidence="2 3">
    <name type="scientific">Ornithobacterium rhinotracheale</name>
    <dbReference type="NCBI Taxonomy" id="28251"/>
    <lineage>
        <taxon>Bacteria</taxon>
        <taxon>Pseudomonadati</taxon>
        <taxon>Bacteroidota</taxon>
        <taxon>Flavobacteriia</taxon>
        <taxon>Flavobacteriales</taxon>
        <taxon>Weeksellaceae</taxon>
        <taxon>Ornithobacterium</taxon>
    </lineage>
</organism>
<evidence type="ECO:0000313" key="2">
    <source>
        <dbReference type="EMBL" id="QAR31321.1"/>
    </source>
</evidence>
<keyword evidence="1" id="KW-0732">Signal</keyword>
<dbReference type="OrthoDB" id="1450938at2"/>
<protein>
    <recommendedName>
        <fullName evidence="4">Outer membrane protein beta-barrel domain-containing protein</fullName>
    </recommendedName>
</protein>
<gene>
    <name evidence="2" type="ORF">EQP59_08210</name>
</gene>
<dbReference type="Proteomes" id="UP000287701">
    <property type="component" value="Chromosome"/>
</dbReference>
<dbReference type="RefSeq" id="WP_128501756.1">
    <property type="nucleotide sequence ID" value="NZ_CP035107.1"/>
</dbReference>
<sequence length="166" mass="18445">MKKIYFLGIFCFISSWLSAQVKYQAITPYTVLNIGYTYQNASFLSTGVDEYLVMPNNHIIDLGASVDMGILSKKITAIPKVSVGYLFNAKNSVVDPYSSNFNSAFYVLRANVTPWSIEPEAGITILSLLELTAGYGFEFREHKEASLNGLKIGVNVKLPLLLFCHD</sequence>
<dbReference type="AlphaFoldDB" id="A0A3R5UV81"/>
<feature type="signal peptide" evidence="1">
    <location>
        <begin position="1"/>
        <end position="19"/>
    </location>
</feature>
<feature type="chain" id="PRO_5018585519" description="Outer membrane protein beta-barrel domain-containing protein" evidence="1">
    <location>
        <begin position="20"/>
        <end position="166"/>
    </location>
</feature>
<evidence type="ECO:0000313" key="3">
    <source>
        <dbReference type="Proteomes" id="UP000287701"/>
    </source>
</evidence>
<dbReference type="EMBL" id="CP035107">
    <property type="protein sequence ID" value="QAR31321.1"/>
    <property type="molecule type" value="Genomic_DNA"/>
</dbReference>
<proteinExistence type="predicted"/>
<accession>A0A3R5UV81</accession>
<name>A0A3R5UV81_ORNRH</name>
<evidence type="ECO:0008006" key="4">
    <source>
        <dbReference type="Google" id="ProtNLM"/>
    </source>
</evidence>
<evidence type="ECO:0000256" key="1">
    <source>
        <dbReference type="SAM" id="SignalP"/>
    </source>
</evidence>